<feature type="transmembrane region" description="Helical" evidence="2">
    <location>
        <begin position="36"/>
        <end position="54"/>
    </location>
</feature>
<reference evidence="3 4" key="1">
    <citation type="submission" date="2024-02" db="EMBL/GenBank/DDBJ databases">
        <title>Chromosome-scale genome assembly of the rough periwinkle Littorina saxatilis.</title>
        <authorList>
            <person name="De Jode A."/>
            <person name="Faria R."/>
            <person name="Formenti G."/>
            <person name="Sims Y."/>
            <person name="Smith T.P."/>
            <person name="Tracey A."/>
            <person name="Wood J.M.D."/>
            <person name="Zagrodzka Z.B."/>
            <person name="Johannesson K."/>
            <person name="Butlin R.K."/>
            <person name="Leder E.H."/>
        </authorList>
    </citation>
    <scope>NUCLEOTIDE SEQUENCE [LARGE SCALE GENOMIC DNA]</scope>
    <source>
        <strain evidence="3">Snail1</strain>
        <tissue evidence="3">Muscle</tissue>
    </source>
</reference>
<accession>A0AAN9GDR0</accession>
<evidence type="ECO:0000313" key="3">
    <source>
        <dbReference type="EMBL" id="KAK7103085.1"/>
    </source>
</evidence>
<feature type="transmembrane region" description="Helical" evidence="2">
    <location>
        <begin position="106"/>
        <end position="126"/>
    </location>
</feature>
<dbReference type="PANTHER" id="PTHR28474">
    <property type="entry name" value="TRANSMEMBRANE PROTEIN 72"/>
    <property type="match status" value="1"/>
</dbReference>
<dbReference type="InterPro" id="IPR032055">
    <property type="entry name" value="TMEM72"/>
</dbReference>
<name>A0AAN9GDR0_9CAEN</name>
<evidence type="ECO:0008006" key="5">
    <source>
        <dbReference type="Google" id="ProtNLM"/>
    </source>
</evidence>
<feature type="transmembrane region" description="Helical" evidence="2">
    <location>
        <begin position="66"/>
        <end position="86"/>
    </location>
</feature>
<proteinExistence type="predicted"/>
<keyword evidence="2" id="KW-1133">Transmembrane helix</keyword>
<gene>
    <name evidence="3" type="ORF">V1264_018051</name>
</gene>
<evidence type="ECO:0000313" key="4">
    <source>
        <dbReference type="Proteomes" id="UP001374579"/>
    </source>
</evidence>
<dbReference type="Proteomes" id="UP001374579">
    <property type="component" value="Unassembled WGS sequence"/>
</dbReference>
<feature type="region of interest" description="Disordered" evidence="1">
    <location>
        <begin position="203"/>
        <end position="270"/>
    </location>
</feature>
<feature type="compositionally biased region" description="Polar residues" evidence="1">
    <location>
        <begin position="255"/>
        <end position="270"/>
    </location>
</feature>
<protein>
    <recommendedName>
        <fullName evidence="5">Transmembrane protein</fullName>
    </recommendedName>
</protein>
<evidence type="ECO:0000256" key="2">
    <source>
        <dbReference type="SAM" id="Phobius"/>
    </source>
</evidence>
<sequence length="270" mass="29349">MSAGDTEKQPLTPVSSRSPGGADSAMDCFLRHVTTIARLCGMVVLAVMWAATVTSLQGKTNAPTYVGYYLIAASIVVTFFEVIWVIDKMACCVRQGCCCRCWSIVLWVDGWRKFLLYTALSVLLFLQGLQGLFLVVTGFCLMVLACLYLVTSFRPRDDSQYGHQPIPDSAQQTALPPAVPVVRHEMSTQTDVIAEGDAWTKGRVTQRVQTDTRDSKHSTPSGTEQSETGTNPFEADNGVAVAAYTAVNDPDTTERNVTPTDSSPSDPHAQ</sequence>
<dbReference type="PANTHER" id="PTHR28474:SF1">
    <property type="entry name" value="TRANSMEMBRANE PROTEIN 72"/>
    <property type="match status" value="1"/>
</dbReference>
<comment type="caution">
    <text evidence="3">The sequence shown here is derived from an EMBL/GenBank/DDBJ whole genome shotgun (WGS) entry which is preliminary data.</text>
</comment>
<dbReference type="AlphaFoldDB" id="A0AAN9GDR0"/>
<organism evidence="3 4">
    <name type="scientific">Littorina saxatilis</name>
    <dbReference type="NCBI Taxonomy" id="31220"/>
    <lineage>
        <taxon>Eukaryota</taxon>
        <taxon>Metazoa</taxon>
        <taxon>Spiralia</taxon>
        <taxon>Lophotrochozoa</taxon>
        <taxon>Mollusca</taxon>
        <taxon>Gastropoda</taxon>
        <taxon>Caenogastropoda</taxon>
        <taxon>Littorinimorpha</taxon>
        <taxon>Littorinoidea</taxon>
        <taxon>Littorinidae</taxon>
        <taxon>Littorina</taxon>
    </lineage>
</organism>
<dbReference type="Pfam" id="PF16054">
    <property type="entry name" value="TMEM72"/>
    <property type="match status" value="1"/>
</dbReference>
<dbReference type="EMBL" id="JBAMIC010000008">
    <property type="protein sequence ID" value="KAK7103085.1"/>
    <property type="molecule type" value="Genomic_DNA"/>
</dbReference>
<keyword evidence="4" id="KW-1185">Reference proteome</keyword>
<keyword evidence="2" id="KW-0472">Membrane</keyword>
<evidence type="ECO:0000256" key="1">
    <source>
        <dbReference type="SAM" id="MobiDB-lite"/>
    </source>
</evidence>
<feature type="region of interest" description="Disordered" evidence="1">
    <location>
        <begin position="1"/>
        <end position="22"/>
    </location>
</feature>
<keyword evidence="2" id="KW-0812">Transmembrane</keyword>
<feature type="transmembrane region" description="Helical" evidence="2">
    <location>
        <begin position="132"/>
        <end position="150"/>
    </location>
</feature>
<feature type="compositionally biased region" description="Polar residues" evidence="1">
    <location>
        <begin position="218"/>
        <end position="231"/>
    </location>
</feature>